<dbReference type="InterPro" id="IPR044222">
    <property type="entry name" value="SIP1-1/2-like"/>
</dbReference>
<keyword evidence="3" id="KW-1133">Transmembrane helix</keyword>
<sequence length="114" mass="11230">MAMGAVATDAVVTFLWVLCTSALGASTAAATGLLGVQEGASGHYALLITASLLAALLFAFDLLCGALGGASFNTTNFTASYAAGLDSPSLFSVALHIPAQVLATPALDPGADLI</sequence>
<keyword evidence="2" id="KW-0677">Repeat</keyword>
<reference evidence="5 6" key="1">
    <citation type="submission" date="2016-09" db="EMBL/GenBank/DDBJ databases">
        <title>The draft genome of Dichanthelium oligosanthes: A C3 panicoid grass species.</title>
        <authorList>
            <person name="Studer A.J."/>
            <person name="Schnable J.C."/>
            <person name="Brutnell T.P."/>
        </authorList>
    </citation>
    <scope>NUCLEOTIDE SEQUENCE [LARGE SCALE GENOMIC DNA]</scope>
    <source>
        <strain evidence="6">cv. Kellogg 1175</strain>
        <tissue evidence="5">Leaf</tissue>
    </source>
</reference>
<dbReference type="Proteomes" id="UP000095767">
    <property type="component" value="Unassembled WGS sequence"/>
</dbReference>
<dbReference type="STRING" id="888268.A0A1E5VKT1"/>
<gene>
    <name evidence="5" type="ORF">BAE44_0013238</name>
</gene>
<dbReference type="GO" id="GO:0015250">
    <property type="term" value="F:water channel activity"/>
    <property type="evidence" value="ECO:0007669"/>
    <property type="project" value="InterPro"/>
</dbReference>
<name>A0A1E5VKT1_9POAL</name>
<feature type="chain" id="PRO_5009188211" evidence="4">
    <location>
        <begin position="25"/>
        <end position="114"/>
    </location>
</feature>
<comment type="caution">
    <text evidence="5">The sequence shown here is derived from an EMBL/GenBank/DDBJ whole genome shotgun (WGS) entry which is preliminary data.</text>
</comment>
<accession>A0A1E5VKT1</accession>
<keyword evidence="6" id="KW-1185">Reference proteome</keyword>
<evidence type="ECO:0000313" key="5">
    <source>
        <dbReference type="EMBL" id="OEL25743.1"/>
    </source>
</evidence>
<protein>
    <submittedName>
        <fullName evidence="5">Uncharacterized protein</fullName>
    </submittedName>
</protein>
<proteinExistence type="predicted"/>
<feature type="signal peptide" evidence="4">
    <location>
        <begin position="1"/>
        <end position="24"/>
    </location>
</feature>
<keyword evidence="1" id="KW-0813">Transport</keyword>
<keyword evidence="4" id="KW-0732">Signal</keyword>
<dbReference type="EMBL" id="LWDX02036474">
    <property type="protein sequence ID" value="OEL25743.1"/>
    <property type="molecule type" value="Genomic_DNA"/>
</dbReference>
<organism evidence="5 6">
    <name type="scientific">Dichanthelium oligosanthes</name>
    <dbReference type="NCBI Taxonomy" id="888268"/>
    <lineage>
        <taxon>Eukaryota</taxon>
        <taxon>Viridiplantae</taxon>
        <taxon>Streptophyta</taxon>
        <taxon>Embryophyta</taxon>
        <taxon>Tracheophyta</taxon>
        <taxon>Spermatophyta</taxon>
        <taxon>Magnoliopsida</taxon>
        <taxon>Liliopsida</taxon>
        <taxon>Poales</taxon>
        <taxon>Poaceae</taxon>
        <taxon>PACMAD clade</taxon>
        <taxon>Panicoideae</taxon>
        <taxon>Panicodae</taxon>
        <taxon>Paniceae</taxon>
        <taxon>Dichantheliinae</taxon>
        <taxon>Dichanthelium</taxon>
    </lineage>
</organism>
<keyword evidence="3" id="KW-0472">Membrane</keyword>
<evidence type="ECO:0000313" key="6">
    <source>
        <dbReference type="Proteomes" id="UP000095767"/>
    </source>
</evidence>
<evidence type="ECO:0000256" key="4">
    <source>
        <dbReference type="SAM" id="SignalP"/>
    </source>
</evidence>
<evidence type="ECO:0000256" key="3">
    <source>
        <dbReference type="SAM" id="Phobius"/>
    </source>
</evidence>
<evidence type="ECO:0000256" key="1">
    <source>
        <dbReference type="ARBA" id="ARBA00022448"/>
    </source>
</evidence>
<evidence type="ECO:0000256" key="2">
    <source>
        <dbReference type="ARBA" id="ARBA00022737"/>
    </source>
</evidence>
<feature type="transmembrane region" description="Helical" evidence="3">
    <location>
        <begin position="44"/>
        <end position="64"/>
    </location>
</feature>
<dbReference type="PANTHER" id="PTHR46739">
    <property type="entry name" value="AQUAPORIN SIP1-1"/>
    <property type="match status" value="1"/>
</dbReference>
<dbReference type="PANTHER" id="PTHR46739:SF8">
    <property type="entry name" value="AQUAPORIN SIP1-1"/>
    <property type="match status" value="1"/>
</dbReference>
<keyword evidence="3" id="KW-0812">Transmembrane</keyword>
<dbReference type="AlphaFoldDB" id="A0A1E5VKT1"/>